<accession>A0ABR3GDC6</accession>
<comment type="caution">
    <text evidence="2">The sequence shown here is derived from an EMBL/GenBank/DDBJ whole genome shotgun (WGS) entry which is preliminary data.</text>
</comment>
<sequence length="193" mass="21754">MGSHSTDHEDLHDKSHKDPAQDNPNAGPVDNQTHKEEPTNTGNEAAEPSAARLHQLEMGRQAAARFRENKRRQDETLAARGAALGHQRDELREDVLCMRETILEYQTLLMSHKDCPQYRANDGYCVHQILASIERLKGLFDYVHEDEEIRSLRAALLGEPNVQLQPTPPPDQPTACDCRPYPSSEDRPKEISG</sequence>
<feature type="compositionally biased region" description="Basic and acidic residues" evidence="1">
    <location>
        <begin position="1"/>
        <end position="20"/>
    </location>
</feature>
<feature type="region of interest" description="Disordered" evidence="1">
    <location>
        <begin position="160"/>
        <end position="193"/>
    </location>
</feature>
<protein>
    <submittedName>
        <fullName evidence="2">Transcription factor</fullName>
    </submittedName>
</protein>
<feature type="region of interest" description="Disordered" evidence="1">
    <location>
        <begin position="1"/>
        <end position="49"/>
    </location>
</feature>
<feature type="compositionally biased region" description="Basic and acidic residues" evidence="1">
    <location>
        <begin position="184"/>
        <end position="193"/>
    </location>
</feature>
<name>A0ABR3GDC6_9PEZI</name>
<proteinExistence type="predicted"/>
<reference evidence="2 3" key="1">
    <citation type="submission" date="2024-02" db="EMBL/GenBank/DDBJ databases">
        <title>Discinaceae phylogenomics.</title>
        <authorList>
            <person name="Dirks A.C."/>
            <person name="James T.Y."/>
        </authorList>
    </citation>
    <scope>NUCLEOTIDE SEQUENCE [LARGE SCALE GENOMIC DNA]</scope>
    <source>
        <strain evidence="2 3">ACD0624</strain>
    </source>
</reference>
<organism evidence="2 3">
    <name type="scientific">Discina gigas</name>
    <dbReference type="NCBI Taxonomy" id="1032678"/>
    <lineage>
        <taxon>Eukaryota</taxon>
        <taxon>Fungi</taxon>
        <taxon>Dikarya</taxon>
        <taxon>Ascomycota</taxon>
        <taxon>Pezizomycotina</taxon>
        <taxon>Pezizomycetes</taxon>
        <taxon>Pezizales</taxon>
        <taxon>Discinaceae</taxon>
        <taxon>Discina</taxon>
    </lineage>
</organism>
<evidence type="ECO:0000313" key="3">
    <source>
        <dbReference type="Proteomes" id="UP001447188"/>
    </source>
</evidence>
<evidence type="ECO:0000313" key="2">
    <source>
        <dbReference type="EMBL" id="KAL0633969.1"/>
    </source>
</evidence>
<dbReference type="EMBL" id="JBBBZM010000107">
    <property type="protein sequence ID" value="KAL0633969.1"/>
    <property type="molecule type" value="Genomic_DNA"/>
</dbReference>
<evidence type="ECO:0000256" key="1">
    <source>
        <dbReference type="SAM" id="MobiDB-lite"/>
    </source>
</evidence>
<dbReference type="Gene3D" id="1.20.5.170">
    <property type="match status" value="1"/>
</dbReference>
<gene>
    <name evidence="2" type="primary">SKO1_2</name>
    <name evidence="2" type="ORF">Q9L58_007069</name>
</gene>
<dbReference type="Proteomes" id="UP001447188">
    <property type="component" value="Unassembled WGS sequence"/>
</dbReference>
<keyword evidence="3" id="KW-1185">Reference proteome</keyword>